<organism evidence="1 2">
    <name type="scientific">Rheinheimera mesophila</name>
    <dbReference type="NCBI Taxonomy" id="1547515"/>
    <lineage>
        <taxon>Bacteria</taxon>
        <taxon>Pseudomonadati</taxon>
        <taxon>Pseudomonadota</taxon>
        <taxon>Gammaproteobacteria</taxon>
        <taxon>Chromatiales</taxon>
        <taxon>Chromatiaceae</taxon>
        <taxon>Rheinheimera</taxon>
    </lineage>
</organism>
<dbReference type="Proteomes" id="UP000276260">
    <property type="component" value="Unassembled WGS sequence"/>
</dbReference>
<evidence type="ECO:0000313" key="2">
    <source>
        <dbReference type="Proteomes" id="UP000276260"/>
    </source>
</evidence>
<dbReference type="RefSeq" id="WP_046520706.1">
    <property type="nucleotide sequence ID" value="NZ_LAVS01000086.1"/>
</dbReference>
<name>A0A3P3QFC3_9GAMM</name>
<comment type="caution">
    <text evidence="1">The sequence shown here is derived from an EMBL/GenBank/DDBJ whole genome shotgun (WGS) entry which is preliminary data.</text>
</comment>
<protein>
    <submittedName>
        <fullName evidence="1">Uncharacterized protein</fullName>
    </submittedName>
</protein>
<gene>
    <name evidence="1" type="ORF">EIK76_14995</name>
</gene>
<dbReference type="OrthoDB" id="6240445at2"/>
<accession>A0A3P3QFC3</accession>
<keyword evidence="2" id="KW-1185">Reference proteome</keyword>
<proteinExistence type="predicted"/>
<sequence>MVKMSLLLLFLLWLPKSWGYFTVPGHGQLVLLDGSRQSLQFGFAFTQKNGTDVFQAGIQQVEVAELPDKYTLALVLHQDEQIWVTDWINQPLQGFEWTLGKHSFKLSKNTDPKYQDKARGGYVLMFDKTPYFFHKNMAQIKFHFTRDGVSEVRIEGMFTPGR</sequence>
<dbReference type="EMBL" id="RRCF01000004">
    <property type="protein sequence ID" value="RRJ19735.1"/>
    <property type="molecule type" value="Genomic_DNA"/>
</dbReference>
<reference evidence="1 2" key="1">
    <citation type="submission" date="2018-11" db="EMBL/GenBank/DDBJ databases">
        <title>Draft genome analysis of Rheinheimera mesophila isolated from an industrial waste site.</title>
        <authorList>
            <person name="Yu Q."/>
            <person name="Qi Y."/>
            <person name="Zhang H."/>
            <person name="Lu Y."/>
            <person name="Pu J."/>
        </authorList>
    </citation>
    <scope>NUCLEOTIDE SEQUENCE [LARGE SCALE GENOMIC DNA]</scope>
    <source>
        <strain evidence="1 2">IITR13</strain>
    </source>
</reference>
<dbReference type="AlphaFoldDB" id="A0A3P3QFC3"/>
<evidence type="ECO:0000313" key="1">
    <source>
        <dbReference type="EMBL" id="RRJ19735.1"/>
    </source>
</evidence>